<protein>
    <submittedName>
        <fullName evidence="2">Acetyltransferase family protein</fullName>
    </submittedName>
</protein>
<feature type="domain" description="N-acetyltransferase" evidence="1">
    <location>
        <begin position="3"/>
        <end position="148"/>
    </location>
</feature>
<dbReference type="CDD" id="cd04301">
    <property type="entry name" value="NAT_SF"/>
    <property type="match status" value="1"/>
</dbReference>
<sequence length="148" mass="17122">MPIHLKKAILDDFPILLELEKSVAGTNIYSPMLEENEWKEELRKNTVYLIIKNEDIVGNLSYEKKSNDHVYISGLVIDPRFQGQGIAREVLTNLLKELKDVQRIDLVTHPDNRRALELYRSLGFVIGSRKEDYFGDGEPRLALVLERK</sequence>
<comment type="caution">
    <text evidence="2">The sequence shown here is derived from an EMBL/GenBank/DDBJ whole genome shotgun (WGS) entry which is preliminary data.</text>
</comment>
<dbReference type="PROSITE" id="PS51186">
    <property type="entry name" value="GNAT"/>
    <property type="match status" value="1"/>
</dbReference>
<dbReference type="AlphaFoldDB" id="A0A0G1M6F0"/>
<keyword evidence="2" id="KW-0808">Transferase</keyword>
<organism evidence="2 3">
    <name type="scientific">Candidatus Giovannonibacteria bacterium GW2011_GWA2_45_21</name>
    <dbReference type="NCBI Taxonomy" id="1618649"/>
    <lineage>
        <taxon>Bacteria</taxon>
        <taxon>Candidatus Giovannoniibacteriota</taxon>
    </lineage>
</organism>
<evidence type="ECO:0000313" key="3">
    <source>
        <dbReference type="Proteomes" id="UP000034696"/>
    </source>
</evidence>
<evidence type="ECO:0000259" key="1">
    <source>
        <dbReference type="PROSITE" id="PS51186"/>
    </source>
</evidence>
<dbReference type="InterPro" id="IPR016181">
    <property type="entry name" value="Acyl_CoA_acyltransferase"/>
</dbReference>
<accession>A0A0G1M6F0</accession>
<dbReference type="InterPro" id="IPR000182">
    <property type="entry name" value="GNAT_dom"/>
</dbReference>
<evidence type="ECO:0000313" key="2">
    <source>
        <dbReference type="EMBL" id="KKU03864.1"/>
    </source>
</evidence>
<reference evidence="2 3" key="1">
    <citation type="journal article" date="2015" name="Nature">
        <title>rRNA introns, odd ribosomes, and small enigmatic genomes across a large radiation of phyla.</title>
        <authorList>
            <person name="Brown C.T."/>
            <person name="Hug L.A."/>
            <person name="Thomas B.C."/>
            <person name="Sharon I."/>
            <person name="Castelle C.J."/>
            <person name="Singh A."/>
            <person name="Wilkins M.J."/>
            <person name="Williams K.H."/>
            <person name="Banfield J.F."/>
        </authorList>
    </citation>
    <scope>NUCLEOTIDE SEQUENCE [LARGE SCALE GENOMIC DNA]</scope>
</reference>
<dbReference type="Proteomes" id="UP000034696">
    <property type="component" value="Unassembled WGS sequence"/>
</dbReference>
<dbReference type="GO" id="GO:0016747">
    <property type="term" value="F:acyltransferase activity, transferring groups other than amino-acyl groups"/>
    <property type="evidence" value="ECO:0007669"/>
    <property type="project" value="InterPro"/>
</dbReference>
<dbReference type="Gene3D" id="3.40.630.30">
    <property type="match status" value="1"/>
</dbReference>
<dbReference type="Pfam" id="PF00583">
    <property type="entry name" value="Acetyltransf_1"/>
    <property type="match status" value="1"/>
</dbReference>
<dbReference type="EMBL" id="LCKT01000032">
    <property type="protein sequence ID" value="KKU03864.1"/>
    <property type="molecule type" value="Genomic_DNA"/>
</dbReference>
<dbReference type="InterPro" id="IPR050276">
    <property type="entry name" value="MshD_Acetyltransferase"/>
</dbReference>
<dbReference type="SUPFAM" id="SSF55729">
    <property type="entry name" value="Acyl-CoA N-acyltransferases (Nat)"/>
    <property type="match status" value="1"/>
</dbReference>
<gene>
    <name evidence="2" type="ORF">UX06_C0032G0004</name>
</gene>
<proteinExistence type="predicted"/>
<dbReference type="PANTHER" id="PTHR43617">
    <property type="entry name" value="L-AMINO ACID N-ACETYLTRANSFERASE"/>
    <property type="match status" value="1"/>
</dbReference>
<name>A0A0G1M6F0_9BACT</name>